<dbReference type="Proteomes" id="UP001283361">
    <property type="component" value="Unassembled WGS sequence"/>
</dbReference>
<dbReference type="EMBL" id="JAWDGP010004135">
    <property type="protein sequence ID" value="KAK3767580.1"/>
    <property type="molecule type" value="Genomic_DNA"/>
</dbReference>
<organism evidence="1 2">
    <name type="scientific">Elysia crispata</name>
    <name type="common">lettuce slug</name>
    <dbReference type="NCBI Taxonomy" id="231223"/>
    <lineage>
        <taxon>Eukaryota</taxon>
        <taxon>Metazoa</taxon>
        <taxon>Spiralia</taxon>
        <taxon>Lophotrochozoa</taxon>
        <taxon>Mollusca</taxon>
        <taxon>Gastropoda</taxon>
        <taxon>Heterobranchia</taxon>
        <taxon>Euthyneura</taxon>
        <taxon>Panpulmonata</taxon>
        <taxon>Sacoglossa</taxon>
        <taxon>Placobranchoidea</taxon>
        <taxon>Plakobranchidae</taxon>
        <taxon>Elysia</taxon>
    </lineage>
</organism>
<reference evidence="1" key="1">
    <citation type="journal article" date="2023" name="G3 (Bethesda)">
        <title>A reference genome for the long-term kleptoplast-retaining sea slug Elysia crispata morphotype clarki.</title>
        <authorList>
            <person name="Eastman K.E."/>
            <person name="Pendleton A.L."/>
            <person name="Shaikh M.A."/>
            <person name="Suttiyut T."/>
            <person name="Ogas R."/>
            <person name="Tomko P."/>
            <person name="Gavelis G."/>
            <person name="Widhalm J.R."/>
            <person name="Wisecaver J.H."/>
        </authorList>
    </citation>
    <scope>NUCLEOTIDE SEQUENCE</scope>
    <source>
        <strain evidence="1">ECLA1</strain>
    </source>
</reference>
<protein>
    <submittedName>
        <fullName evidence="1">Uncharacterized protein</fullName>
    </submittedName>
</protein>
<accession>A0AAE1DF43</accession>
<comment type="caution">
    <text evidence="1">The sequence shown here is derived from an EMBL/GenBank/DDBJ whole genome shotgun (WGS) entry which is preliminary data.</text>
</comment>
<evidence type="ECO:0000313" key="1">
    <source>
        <dbReference type="EMBL" id="KAK3767580.1"/>
    </source>
</evidence>
<name>A0AAE1DF43_9GAST</name>
<sequence length="72" mass="8064">MRVSRTAASKSINPHIGVSAPLRIALVPFRSGRGAEENREIEPGLYQRWLCWLSRCALEVIHMNNGNCDDIS</sequence>
<proteinExistence type="predicted"/>
<dbReference type="AlphaFoldDB" id="A0AAE1DF43"/>
<gene>
    <name evidence="1" type="ORF">RRG08_003841</name>
</gene>
<evidence type="ECO:0000313" key="2">
    <source>
        <dbReference type="Proteomes" id="UP001283361"/>
    </source>
</evidence>
<keyword evidence="2" id="KW-1185">Reference proteome</keyword>